<keyword evidence="5" id="KW-0732">Signal</keyword>
<comment type="caution">
    <text evidence="8">The sequence shown here is derived from an EMBL/GenBank/DDBJ whole genome shotgun (WGS) entry which is preliminary data.</text>
</comment>
<accession>A0A1S1Z3E2</accession>
<dbReference type="GO" id="GO:0009279">
    <property type="term" value="C:cell outer membrane"/>
    <property type="evidence" value="ECO:0007669"/>
    <property type="project" value="UniProtKB-SubCell"/>
</dbReference>
<sequence>MINNLTGRKLFILTIFFLVSVGTNGQTVPASGYFKDVVNFSQQNPTGTARVRGLGGAGVSLGGDFSHAVLNPAGLGFMRKSEYHFSAGMGFTGAEASGTGTTGTGNTSKFFLPEFGIVWANSKSSNNGTGGGWRGGAFSISFNRLADYNQNISYTEDGSNKTSMLNYLEEAAFGIEKKYMDEAKNYYAQGYPFLALDEMAYYLDLIKPVYGDDPDSYNYYYILDRDKNGFTSTPISKRMQVQETKGGQYETSFAYGANYDDKFYIGGKLGVVHTNYHKTSSYVEERDGDLTYLGLNEDFRTTGWGINLQAGMIWRPIDAIRLGATITSPTWHSMTDNYSANMTRDYDNYIWNDAEYQNKHFAGDEPSYVYNPEGANLYNPNAQNEDTKYNGRKSASHETIRTTYNMNTPWKASGGLSTIFGKKGFLTVDVEYVGNSAMKITKMETFYGGAYEGFPTETQGDNEILNAEYRNTFNIRLGGEYRISKQFNLRAGYAYYQDPQKEEYNLGVDKSRQFYSGGLGYRNKAFYMDMAVIYSQWKSLHSPYQLDANFVDESGNTVLIYPITDIQSSRTEVIFSIGKRF</sequence>
<dbReference type="EMBL" id="JRYR02000001">
    <property type="protein sequence ID" value="OHX67798.1"/>
    <property type="molecule type" value="Genomic_DNA"/>
</dbReference>
<keyword evidence="4" id="KW-0812">Transmembrane</keyword>
<dbReference type="Proteomes" id="UP000179797">
    <property type="component" value="Unassembled WGS sequence"/>
</dbReference>
<evidence type="ECO:0000256" key="5">
    <source>
        <dbReference type="ARBA" id="ARBA00022729"/>
    </source>
</evidence>
<evidence type="ECO:0000256" key="4">
    <source>
        <dbReference type="ARBA" id="ARBA00022692"/>
    </source>
</evidence>
<evidence type="ECO:0000256" key="3">
    <source>
        <dbReference type="ARBA" id="ARBA00022452"/>
    </source>
</evidence>
<dbReference type="PANTHER" id="PTHR35093:SF8">
    <property type="entry name" value="OUTER MEMBRANE PROTEIN NMB0088-RELATED"/>
    <property type="match status" value="1"/>
</dbReference>
<evidence type="ECO:0000313" key="8">
    <source>
        <dbReference type="EMBL" id="OHX67798.1"/>
    </source>
</evidence>
<dbReference type="InterPro" id="IPR005017">
    <property type="entry name" value="OMPP1/FadL/TodX"/>
</dbReference>
<evidence type="ECO:0000256" key="1">
    <source>
        <dbReference type="ARBA" id="ARBA00004571"/>
    </source>
</evidence>
<dbReference type="SUPFAM" id="SSF56935">
    <property type="entry name" value="Porins"/>
    <property type="match status" value="1"/>
</dbReference>
<keyword evidence="9" id="KW-1185">Reference proteome</keyword>
<keyword evidence="6" id="KW-0472">Membrane</keyword>
<organism evidence="8 9">
    <name type="scientific">Flammeovirga pacifica</name>
    <dbReference type="NCBI Taxonomy" id="915059"/>
    <lineage>
        <taxon>Bacteria</taxon>
        <taxon>Pseudomonadati</taxon>
        <taxon>Bacteroidota</taxon>
        <taxon>Cytophagia</taxon>
        <taxon>Cytophagales</taxon>
        <taxon>Flammeovirgaceae</taxon>
        <taxon>Flammeovirga</taxon>
    </lineage>
</organism>
<evidence type="ECO:0000256" key="7">
    <source>
        <dbReference type="ARBA" id="ARBA00023237"/>
    </source>
</evidence>
<evidence type="ECO:0000256" key="6">
    <source>
        <dbReference type="ARBA" id="ARBA00023136"/>
    </source>
</evidence>
<keyword evidence="7" id="KW-0998">Cell outer membrane</keyword>
<comment type="subcellular location">
    <subcellularLocation>
        <location evidence="1">Cell outer membrane</location>
        <topology evidence="1">Multi-pass membrane protein</topology>
    </subcellularLocation>
</comment>
<dbReference type="STRING" id="915059.NH26_16355"/>
<dbReference type="Pfam" id="PF03349">
    <property type="entry name" value="Toluene_X"/>
    <property type="match status" value="1"/>
</dbReference>
<evidence type="ECO:0000313" key="9">
    <source>
        <dbReference type="Proteomes" id="UP000179797"/>
    </source>
</evidence>
<reference evidence="8 9" key="1">
    <citation type="journal article" date="2012" name="Int. J. Syst. Evol. Microbiol.">
        <title>Flammeovirga pacifica sp. nov., isolated from deep-sea sediment.</title>
        <authorList>
            <person name="Xu H."/>
            <person name="Fu Y."/>
            <person name="Yang N."/>
            <person name="Ding Z."/>
            <person name="Lai Q."/>
            <person name="Zeng R."/>
        </authorList>
    </citation>
    <scope>NUCLEOTIDE SEQUENCE [LARGE SCALE GENOMIC DNA]</scope>
    <source>
        <strain evidence="9">DSM 24597 / LMG 26175 / WPAGA1</strain>
    </source>
</reference>
<keyword evidence="3" id="KW-1134">Transmembrane beta strand</keyword>
<gene>
    <name evidence="8" type="ORF">NH26_16355</name>
</gene>
<dbReference type="PANTHER" id="PTHR35093">
    <property type="entry name" value="OUTER MEMBRANE PROTEIN NMB0088-RELATED"/>
    <property type="match status" value="1"/>
</dbReference>
<dbReference type="OrthoDB" id="9765571at2"/>
<dbReference type="GO" id="GO:0015483">
    <property type="term" value="F:long-chain fatty acid transporting porin activity"/>
    <property type="evidence" value="ECO:0007669"/>
    <property type="project" value="TreeGrafter"/>
</dbReference>
<dbReference type="Gene3D" id="2.40.160.60">
    <property type="entry name" value="Outer membrane protein transport protein (OMPP1/FadL/TodX)"/>
    <property type="match status" value="1"/>
</dbReference>
<proteinExistence type="inferred from homology"/>
<comment type="similarity">
    <text evidence="2">Belongs to the OmpP1/FadL family.</text>
</comment>
<name>A0A1S1Z3E2_FLAPC</name>
<protein>
    <recommendedName>
        <fullName evidence="10">Hemin receptor</fullName>
    </recommendedName>
</protein>
<evidence type="ECO:0000256" key="2">
    <source>
        <dbReference type="ARBA" id="ARBA00008163"/>
    </source>
</evidence>
<dbReference type="RefSeq" id="WP_044219574.1">
    <property type="nucleotide sequence ID" value="NZ_JRYR02000001.1"/>
</dbReference>
<evidence type="ECO:0008006" key="10">
    <source>
        <dbReference type="Google" id="ProtNLM"/>
    </source>
</evidence>
<dbReference type="AlphaFoldDB" id="A0A1S1Z3E2"/>